<evidence type="ECO:0000313" key="2">
    <source>
        <dbReference type="EMBL" id="MEK8088831.1"/>
    </source>
</evidence>
<keyword evidence="3" id="KW-1185">Reference proteome</keyword>
<sequence>MSDLERQYKAMSIGERMELALSADLPDCYRPFLVRDQWMQIKCYFARRLDLRPPEIAQLLADQDHVIRLCIAKRMDLTPAQVACCVNDRDPNVRYFIAKSPLLDETQRQQLLNDEDELVRAAARKGPREPKIRARPGQAPLIR</sequence>
<name>A0ABU9D7B1_9PROT</name>
<feature type="region of interest" description="Disordered" evidence="1">
    <location>
        <begin position="123"/>
        <end position="143"/>
    </location>
</feature>
<dbReference type="SUPFAM" id="SSF48371">
    <property type="entry name" value="ARM repeat"/>
    <property type="match status" value="1"/>
</dbReference>
<protein>
    <submittedName>
        <fullName evidence="2">Uncharacterized protein</fullName>
    </submittedName>
</protein>
<evidence type="ECO:0000313" key="3">
    <source>
        <dbReference type="Proteomes" id="UP001446205"/>
    </source>
</evidence>
<dbReference type="Proteomes" id="UP001446205">
    <property type="component" value="Unassembled WGS sequence"/>
</dbReference>
<dbReference type="InterPro" id="IPR016024">
    <property type="entry name" value="ARM-type_fold"/>
</dbReference>
<dbReference type="RefSeq" id="WP_341369896.1">
    <property type="nucleotide sequence ID" value="NZ_JBBPCO010000002.1"/>
</dbReference>
<accession>A0ABU9D7B1</accession>
<comment type="caution">
    <text evidence="2">The sequence shown here is derived from an EMBL/GenBank/DDBJ whole genome shotgun (WGS) entry which is preliminary data.</text>
</comment>
<organism evidence="2 3">
    <name type="scientific">Thermithiobacillus plumbiphilus</name>
    <dbReference type="NCBI Taxonomy" id="1729899"/>
    <lineage>
        <taxon>Bacteria</taxon>
        <taxon>Pseudomonadati</taxon>
        <taxon>Pseudomonadota</taxon>
        <taxon>Acidithiobacillia</taxon>
        <taxon>Acidithiobacillales</taxon>
        <taxon>Thermithiobacillaceae</taxon>
        <taxon>Thermithiobacillus</taxon>
    </lineage>
</organism>
<dbReference type="EMBL" id="JBBPCO010000002">
    <property type="protein sequence ID" value="MEK8088831.1"/>
    <property type="molecule type" value="Genomic_DNA"/>
</dbReference>
<evidence type="ECO:0000256" key="1">
    <source>
        <dbReference type="SAM" id="MobiDB-lite"/>
    </source>
</evidence>
<reference evidence="2 3" key="1">
    <citation type="submission" date="2024-04" db="EMBL/GenBank/DDBJ databases">
        <authorList>
            <person name="Abashina T."/>
            <person name="Shaikin A."/>
        </authorList>
    </citation>
    <scope>NUCLEOTIDE SEQUENCE [LARGE SCALE GENOMIC DNA]</scope>
    <source>
        <strain evidence="2 3">AAFK</strain>
    </source>
</reference>
<proteinExistence type="predicted"/>
<gene>
    <name evidence="2" type="ORF">WOB96_03550</name>
</gene>
<dbReference type="InterPro" id="IPR011989">
    <property type="entry name" value="ARM-like"/>
</dbReference>
<dbReference type="Gene3D" id="1.25.10.10">
    <property type="entry name" value="Leucine-rich Repeat Variant"/>
    <property type="match status" value="1"/>
</dbReference>